<gene>
    <name evidence="7" type="ORF">GCM10011575_08740</name>
</gene>
<feature type="domain" description="ABC transporter" evidence="6">
    <location>
        <begin position="29"/>
        <end position="284"/>
    </location>
</feature>
<comment type="caution">
    <text evidence="7">The sequence shown here is derived from an EMBL/GenBank/DDBJ whole genome shotgun (WGS) entry which is preliminary data.</text>
</comment>
<dbReference type="CDD" id="cd03257">
    <property type="entry name" value="ABC_NikE_OppD_transporters"/>
    <property type="match status" value="1"/>
</dbReference>
<dbReference type="InterPro" id="IPR003593">
    <property type="entry name" value="AAA+_ATPase"/>
</dbReference>
<name>A0A917S2A3_9ACTN</name>
<dbReference type="SMART" id="SM00382">
    <property type="entry name" value="AAA"/>
    <property type="match status" value="1"/>
</dbReference>
<dbReference type="GO" id="GO:0005524">
    <property type="term" value="F:ATP binding"/>
    <property type="evidence" value="ECO:0007669"/>
    <property type="project" value="UniProtKB-KW"/>
</dbReference>
<dbReference type="RefSeq" id="WP_188893966.1">
    <property type="nucleotide sequence ID" value="NZ_BMMZ01000002.1"/>
</dbReference>
<dbReference type="PROSITE" id="PS00211">
    <property type="entry name" value="ABC_TRANSPORTER_1"/>
    <property type="match status" value="1"/>
</dbReference>
<feature type="region of interest" description="Disordered" evidence="5">
    <location>
        <begin position="1"/>
        <end position="25"/>
    </location>
</feature>
<reference evidence="7" key="1">
    <citation type="journal article" date="2014" name="Int. J. Syst. Evol. Microbiol.">
        <title>Complete genome sequence of Corynebacterium casei LMG S-19264T (=DSM 44701T), isolated from a smear-ripened cheese.</title>
        <authorList>
            <consortium name="US DOE Joint Genome Institute (JGI-PGF)"/>
            <person name="Walter F."/>
            <person name="Albersmeier A."/>
            <person name="Kalinowski J."/>
            <person name="Ruckert C."/>
        </authorList>
    </citation>
    <scope>NUCLEOTIDE SEQUENCE</scope>
    <source>
        <strain evidence="7">CGMCC 4.7306</strain>
    </source>
</reference>
<evidence type="ECO:0000313" key="8">
    <source>
        <dbReference type="Proteomes" id="UP000613840"/>
    </source>
</evidence>
<feature type="compositionally biased region" description="Polar residues" evidence="5">
    <location>
        <begin position="1"/>
        <end position="20"/>
    </location>
</feature>
<dbReference type="NCBIfam" id="TIGR01727">
    <property type="entry name" value="oligo_HPY"/>
    <property type="match status" value="1"/>
</dbReference>
<dbReference type="PANTHER" id="PTHR43776:SF7">
    <property type="entry name" value="D,D-DIPEPTIDE TRANSPORT ATP-BINDING PROTEIN DDPF-RELATED"/>
    <property type="match status" value="1"/>
</dbReference>
<protein>
    <submittedName>
        <fullName evidence="7">Peptide ABC transporter ATP-binding protein</fullName>
    </submittedName>
</protein>
<keyword evidence="8" id="KW-1185">Reference proteome</keyword>
<dbReference type="GO" id="GO:0016887">
    <property type="term" value="F:ATP hydrolysis activity"/>
    <property type="evidence" value="ECO:0007669"/>
    <property type="project" value="InterPro"/>
</dbReference>
<organism evidence="7 8">
    <name type="scientific">Microlunatus endophyticus</name>
    <dbReference type="NCBI Taxonomy" id="1716077"/>
    <lineage>
        <taxon>Bacteria</taxon>
        <taxon>Bacillati</taxon>
        <taxon>Actinomycetota</taxon>
        <taxon>Actinomycetes</taxon>
        <taxon>Propionibacteriales</taxon>
        <taxon>Propionibacteriaceae</taxon>
        <taxon>Microlunatus</taxon>
    </lineage>
</organism>
<dbReference type="NCBIfam" id="NF008453">
    <property type="entry name" value="PRK11308.1"/>
    <property type="match status" value="1"/>
</dbReference>
<evidence type="ECO:0000256" key="1">
    <source>
        <dbReference type="ARBA" id="ARBA00005417"/>
    </source>
</evidence>
<dbReference type="PROSITE" id="PS50893">
    <property type="entry name" value="ABC_TRANSPORTER_2"/>
    <property type="match status" value="1"/>
</dbReference>
<keyword evidence="2" id="KW-0813">Transport</keyword>
<evidence type="ECO:0000256" key="2">
    <source>
        <dbReference type="ARBA" id="ARBA00022448"/>
    </source>
</evidence>
<evidence type="ECO:0000313" key="7">
    <source>
        <dbReference type="EMBL" id="GGL52625.1"/>
    </source>
</evidence>
<reference evidence="7" key="2">
    <citation type="submission" date="2020-09" db="EMBL/GenBank/DDBJ databases">
        <authorList>
            <person name="Sun Q."/>
            <person name="Zhou Y."/>
        </authorList>
    </citation>
    <scope>NUCLEOTIDE SEQUENCE</scope>
    <source>
        <strain evidence="7">CGMCC 4.7306</strain>
    </source>
</reference>
<evidence type="ECO:0000259" key="6">
    <source>
        <dbReference type="PROSITE" id="PS50893"/>
    </source>
</evidence>
<evidence type="ECO:0000256" key="5">
    <source>
        <dbReference type="SAM" id="MobiDB-lite"/>
    </source>
</evidence>
<evidence type="ECO:0000256" key="4">
    <source>
        <dbReference type="ARBA" id="ARBA00022840"/>
    </source>
</evidence>
<evidence type="ECO:0000256" key="3">
    <source>
        <dbReference type="ARBA" id="ARBA00022741"/>
    </source>
</evidence>
<dbReference type="PANTHER" id="PTHR43776">
    <property type="entry name" value="TRANSPORT ATP-BINDING PROTEIN"/>
    <property type="match status" value="1"/>
</dbReference>
<sequence>MTQTTTEQATDISDQGQGTPESAEHKPLLEVTDLKKHFPIRGGLLRREIGTVKAVDGVNLSVNRGETLAIVGESGCGKSTTGRAILRLEEPTGGEIVFHDSELGAVNVESADRQTMARIRPKMQIIFQDPFASLDSRMTVGRVIAEPLVINKVLQGKALRDRVAELLVEVGLRPEHASRYPHAFSGGQRQRIGIARAIALNPDLIVCDEPVSALDVSVQAQVINLMEDLQSRLGLTYMFISHDLSVVEHISDRVAVMYVGRVVEIGTTADLFYNPKHPYTEALLQAVPQPDPRNRLEVVPLKGDVPSPASPPSGCYFHTRCPYAQPICSEETPPLREVKVDGKATGHQAACHFSDELKLKGAVVSSIETVPQTASASQAAGAPSA</sequence>
<keyword evidence="3" id="KW-0547">Nucleotide-binding</keyword>
<dbReference type="AlphaFoldDB" id="A0A917S2A3"/>
<dbReference type="Pfam" id="PF08352">
    <property type="entry name" value="oligo_HPY"/>
    <property type="match status" value="1"/>
</dbReference>
<comment type="similarity">
    <text evidence="1">Belongs to the ABC transporter superfamily.</text>
</comment>
<proteinExistence type="inferred from homology"/>
<dbReference type="Pfam" id="PF00005">
    <property type="entry name" value="ABC_tran"/>
    <property type="match status" value="1"/>
</dbReference>
<dbReference type="Proteomes" id="UP000613840">
    <property type="component" value="Unassembled WGS sequence"/>
</dbReference>
<dbReference type="GO" id="GO:0055085">
    <property type="term" value="P:transmembrane transport"/>
    <property type="evidence" value="ECO:0007669"/>
    <property type="project" value="UniProtKB-ARBA"/>
</dbReference>
<dbReference type="Gene3D" id="3.40.50.300">
    <property type="entry name" value="P-loop containing nucleotide triphosphate hydrolases"/>
    <property type="match status" value="1"/>
</dbReference>
<dbReference type="GO" id="GO:0015833">
    <property type="term" value="P:peptide transport"/>
    <property type="evidence" value="ECO:0007669"/>
    <property type="project" value="InterPro"/>
</dbReference>
<accession>A0A917S2A3</accession>
<dbReference type="InterPro" id="IPR027417">
    <property type="entry name" value="P-loop_NTPase"/>
</dbReference>
<dbReference type="FunFam" id="3.40.50.300:FF:000016">
    <property type="entry name" value="Oligopeptide ABC transporter ATP-binding component"/>
    <property type="match status" value="1"/>
</dbReference>
<dbReference type="EMBL" id="BMMZ01000002">
    <property type="protein sequence ID" value="GGL52625.1"/>
    <property type="molecule type" value="Genomic_DNA"/>
</dbReference>
<dbReference type="InterPro" id="IPR013563">
    <property type="entry name" value="Oligopep_ABC_C"/>
</dbReference>
<dbReference type="InterPro" id="IPR003439">
    <property type="entry name" value="ABC_transporter-like_ATP-bd"/>
</dbReference>
<keyword evidence="4 7" id="KW-0067">ATP-binding</keyword>
<dbReference type="InterPro" id="IPR017871">
    <property type="entry name" value="ABC_transporter-like_CS"/>
</dbReference>
<dbReference type="InterPro" id="IPR050319">
    <property type="entry name" value="ABC_transp_ATP-bind"/>
</dbReference>
<dbReference type="SUPFAM" id="SSF52540">
    <property type="entry name" value="P-loop containing nucleoside triphosphate hydrolases"/>
    <property type="match status" value="1"/>
</dbReference>